<name>A0A0B9A005_BRELN</name>
<keyword evidence="2" id="KW-1133">Transmembrane helix</keyword>
<dbReference type="Proteomes" id="UP000031488">
    <property type="component" value="Unassembled WGS sequence"/>
</dbReference>
<evidence type="ECO:0000313" key="5">
    <source>
        <dbReference type="Proteomes" id="UP000031488"/>
    </source>
</evidence>
<dbReference type="SUPFAM" id="SSF117892">
    <property type="entry name" value="Band 7/SPFH domain"/>
    <property type="match status" value="1"/>
</dbReference>
<dbReference type="PANTHER" id="PTHR43446">
    <property type="entry name" value="MEMBRANE PROTEIN-RELATED"/>
    <property type="match status" value="1"/>
</dbReference>
<protein>
    <submittedName>
        <fullName evidence="4">Band 7 protein</fullName>
    </submittedName>
</protein>
<keyword evidence="2" id="KW-0812">Transmembrane</keyword>
<proteinExistence type="predicted"/>
<dbReference type="PATRIC" id="fig|1703.6.peg.2365"/>
<dbReference type="RefSeq" id="WP_235355142.1">
    <property type="nucleotide sequence ID" value="NZ_JBCLTJ010000002.1"/>
</dbReference>
<dbReference type="InterPro" id="IPR001107">
    <property type="entry name" value="Band_7"/>
</dbReference>
<dbReference type="SMART" id="SM00244">
    <property type="entry name" value="PHB"/>
    <property type="match status" value="1"/>
</dbReference>
<feature type="compositionally biased region" description="Polar residues" evidence="1">
    <location>
        <begin position="138"/>
        <end position="147"/>
    </location>
</feature>
<feature type="compositionally biased region" description="Low complexity" evidence="1">
    <location>
        <begin position="102"/>
        <end position="117"/>
    </location>
</feature>
<feature type="region of interest" description="Disordered" evidence="1">
    <location>
        <begin position="1"/>
        <end position="170"/>
    </location>
</feature>
<dbReference type="InterPro" id="IPR036013">
    <property type="entry name" value="Band_7/SPFH_dom_sf"/>
</dbReference>
<feature type="domain" description="Band 7" evidence="3">
    <location>
        <begin position="230"/>
        <end position="394"/>
    </location>
</feature>
<evidence type="ECO:0000256" key="1">
    <source>
        <dbReference type="SAM" id="MobiDB-lite"/>
    </source>
</evidence>
<accession>A0A0B9A005</accession>
<evidence type="ECO:0000313" key="4">
    <source>
        <dbReference type="EMBL" id="KHS51914.1"/>
    </source>
</evidence>
<dbReference type="AlphaFoldDB" id="A0A0B9A005"/>
<keyword evidence="2" id="KW-0472">Membrane</keyword>
<feature type="transmembrane region" description="Helical" evidence="2">
    <location>
        <begin position="180"/>
        <end position="202"/>
    </location>
</feature>
<evidence type="ECO:0000259" key="3">
    <source>
        <dbReference type="SMART" id="SM00244"/>
    </source>
</evidence>
<feature type="transmembrane region" description="Helical" evidence="2">
    <location>
        <begin position="208"/>
        <end position="229"/>
    </location>
</feature>
<gene>
    <name evidence="4" type="ORF">AE0388_2464</name>
</gene>
<keyword evidence="5" id="KW-1185">Reference proteome</keyword>
<organism evidence="4 5">
    <name type="scientific">Brevibacterium linens</name>
    <dbReference type="NCBI Taxonomy" id="1703"/>
    <lineage>
        <taxon>Bacteria</taxon>
        <taxon>Bacillati</taxon>
        <taxon>Actinomycetota</taxon>
        <taxon>Actinomycetes</taxon>
        <taxon>Micrococcales</taxon>
        <taxon>Brevibacteriaceae</taxon>
        <taxon>Brevibacterium</taxon>
    </lineage>
</organism>
<feature type="compositionally biased region" description="Polar residues" evidence="1">
    <location>
        <begin position="29"/>
        <end position="42"/>
    </location>
</feature>
<dbReference type="Pfam" id="PF01145">
    <property type="entry name" value="Band_7"/>
    <property type="match status" value="1"/>
</dbReference>
<reference evidence="4 5" key="1">
    <citation type="submission" date="2014-11" db="EMBL/GenBank/DDBJ databases">
        <title>Draft Genome Sequence of Brevibacterium linens AE038-8.</title>
        <authorList>
            <person name="Maizel D."/>
            <person name="Utturkar S.M."/>
            <person name="Brown S.D."/>
            <person name="Ferrero M."/>
            <person name="Rosen B.P."/>
        </authorList>
    </citation>
    <scope>NUCLEOTIDE SEQUENCE [LARGE SCALE GENOMIC DNA]</scope>
    <source>
        <strain evidence="4 5">AE038-8</strain>
    </source>
</reference>
<comment type="caution">
    <text evidence="4">The sequence shown here is derived from an EMBL/GenBank/DDBJ whole genome shotgun (WGS) entry which is preliminary data.</text>
</comment>
<feature type="compositionally biased region" description="Low complexity" evidence="1">
    <location>
        <begin position="1"/>
        <end position="19"/>
    </location>
</feature>
<dbReference type="CDD" id="cd03402">
    <property type="entry name" value="SPFH_like_u2"/>
    <property type="match status" value="1"/>
</dbReference>
<dbReference type="Gene3D" id="3.30.479.30">
    <property type="entry name" value="Band 7 domain"/>
    <property type="match status" value="1"/>
</dbReference>
<dbReference type="STRING" id="1703.BLSMQ_1804"/>
<dbReference type="PANTHER" id="PTHR43446:SF1">
    <property type="entry name" value="BAND 7 DOMAIN-CONTAINING PROTEIN"/>
    <property type="match status" value="1"/>
</dbReference>
<sequence>MTQNPQQPGQQPNRSSNPNLDRGPVPSGDPSTHIQTGHSQPASYPGAEAVTNPNGHYGSQGAQSGAIGGSGSTTQYGPPAGAQANTGAPPHHGEGTPLPTAPQSRRTTRQSSGSGPRPNTGSGPAPSQAPDNGPRRTAAQSQHSSPGSPGRARPNSGPTRIVSPDGEQVREKPAGGVSGYFAIVGAIVLLLLAVLLGIVGFVMTFAQVVVGVVLFIVAVLSFIASMFLFKGCTSVAPGHAVVLQLYGKYVGTVRQSGLRFVNPFYTKDQISTRIRNHETSTLKVNDLDGNPIEIGAVVVWQVRDTAQAMFEVDDFEEFVAIQAETAVRHIANSYAYDSSDPRRMSLRDNADEITSRLSDEVAARVMAAGVTVIESRITQLAYAPEIARAMLQRQQATAVVAARQLIVEGAVGMVETAIEEIEGRRIVTLGQTERSDLVSNLMIVLCGDQAAQPTISTTRNQQSAG</sequence>
<evidence type="ECO:0000256" key="2">
    <source>
        <dbReference type="SAM" id="Phobius"/>
    </source>
</evidence>
<dbReference type="EMBL" id="JTJZ01000020">
    <property type="protein sequence ID" value="KHS51914.1"/>
    <property type="molecule type" value="Genomic_DNA"/>
</dbReference>